<evidence type="ECO:0000259" key="1">
    <source>
        <dbReference type="PROSITE" id="PS50994"/>
    </source>
</evidence>
<evidence type="ECO:0000313" key="3">
    <source>
        <dbReference type="EMBL" id="CAF3339770.1"/>
    </source>
</evidence>
<dbReference type="SUPFAM" id="SSF53098">
    <property type="entry name" value="Ribonuclease H-like"/>
    <property type="match status" value="1"/>
</dbReference>
<dbReference type="InterPro" id="IPR036397">
    <property type="entry name" value="RNaseH_sf"/>
</dbReference>
<dbReference type="AlphaFoldDB" id="A0A817UZD8"/>
<dbReference type="PROSITE" id="PS50994">
    <property type="entry name" value="INTEGRASE"/>
    <property type="match status" value="1"/>
</dbReference>
<dbReference type="Pfam" id="PF00665">
    <property type="entry name" value="rve"/>
    <property type="match status" value="1"/>
</dbReference>
<keyword evidence="7" id="KW-1185">Reference proteome</keyword>
<evidence type="ECO:0000313" key="7">
    <source>
        <dbReference type="Proteomes" id="UP000663873"/>
    </source>
</evidence>
<evidence type="ECO:0000313" key="4">
    <source>
        <dbReference type="EMBL" id="CAF4562111.1"/>
    </source>
</evidence>
<dbReference type="InterPro" id="IPR001584">
    <property type="entry name" value="Integrase_cat-core"/>
</dbReference>
<dbReference type="PANTHER" id="PTHR37984:SF5">
    <property type="entry name" value="PROTEIN NYNRIN-LIKE"/>
    <property type="match status" value="1"/>
</dbReference>
<reference evidence="3" key="1">
    <citation type="submission" date="2021-02" db="EMBL/GenBank/DDBJ databases">
        <authorList>
            <person name="Nowell W R."/>
        </authorList>
    </citation>
    <scope>NUCLEOTIDE SEQUENCE</scope>
</reference>
<dbReference type="InterPro" id="IPR050951">
    <property type="entry name" value="Retrovirus_Pol_polyprotein"/>
</dbReference>
<dbReference type="GO" id="GO:0003676">
    <property type="term" value="F:nucleic acid binding"/>
    <property type="evidence" value="ECO:0007669"/>
    <property type="project" value="InterPro"/>
</dbReference>
<organism evidence="3 6">
    <name type="scientific">Rotaria socialis</name>
    <dbReference type="NCBI Taxonomy" id="392032"/>
    <lineage>
        <taxon>Eukaryota</taxon>
        <taxon>Metazoa</taxon>
        <taxon>Spiralia</taxon>
        <taxon>Gnathifera</taxon>
        <taxon>Rotifera</taxon>
        <taxon>Eurotatoria</taxon>
        <taxon>Bdelloidea</taxon>
        <taxon>Philodinida</taxon>
        <taxon>Philodinidae</taxon>
        <taxon>Rotaria</taxon>
    </lineage>
</organism>
<gene>
    <name evidence="4" type="ORF">HFQ381_LOCUS31520</name>
    <name evidence="3" type="ORF">LUA448_LOCUS12038</name>
    <name evidence="2" type="ORF">TIS948_LOCUS16457</name>
    <name evidence="5" type="ORF">UJA718_LOCUS30583</name>
</gene>
<protein>
    <recommendedName>
        <fullName evidence="1">Integrase catalytic domain-containing protein</fullName>
    </recommendedName>
</protein>
<dbReference type="Proteomes" id="UP000663833">
    <property type="component" value="Unassembled WGS sequence"/>
</dbReference>
<dbReference type="InterPro" id="IPR012337">
    <property type="entry name" value="RNaseH-like_sf"/>
</dbReference>
<evidence type="ECO:0000313" key="2">
    <source>
        <dbReference type="EMBL" id="CAF3273316.1"/>
    </source>
</evidence>
<dbReference type="GO" id="GO:0015074">
    <property type="term" value="P:DNA integration"/>
    <property type="evidence" value="ECO:0007669"/>
    <property type="project" value="InterPro"/>
</dbReference>
<dbReference type="Gene3D" id="3.30.420.10">
    <property type="entry name" value="Ribonuclease H-like superfamily/Ribonuclease H"/>
    <property type="match status" value="1"/>
</dbReference>
<comment type="caution">
    <text evidence="3">The sequence shown here is derived from an EMBL/GenBank/DDBJ whole genome shotgun (WGS) entry which is preliminary data.</text>
</comment>
<proteinExistence type="predicted"/>
<feature type="domain" description="Integrase catalytic" evidence="1">
    <location>
        <begin position="104"/>
        <end position="274"/>
    </location>
</feature>
<dbReference type="EMBL" id="CAJNYD010001475">
    <property type="protein sequence ID" value="CAF3339770.1"/>
    <property type="molecule type" value="Genomic_DNA"/>
</dbReference>
<accession>A0A817UZD8</accession>
<evidence type="ECO:0000313" key="5">
    <source>
        <dbReference type="EMBL" id="CAF4579317.1"/>
    </source>
</evidence>
<evidence type="ECO:0000313" key="6">
    <source>
        <dbReference type="Proteomes" id="UP000663833"/>
    </source>
</evidence>
<dbReference type="PANTHER" id="PTHR37984">
    <property type="entry name" value="PROTEIN CBG26694"/>
    <property type="match status" value="1"/>
</dbReference>
<dbReference type="EMBL" id="CAJOBO010006495">
    <property type="protein sequence ID" value="CAF4562111.1"/>
    <property type="molecule type" value="Genomic_DNA"/>
</dbReference>
<dbReference type="Proteomes" id="UP000663851">
    <property type="component" value="Unassembled WGS sequence"/>
</dbReference>
<dbReference type="Proteomes" id="UP000663873">
    <property type="component" value="Unassembled WGS sequence"/>
</dbReference>
<dbReference type="Proteomes" id="UP000663825">
    <property type="component" value="Unassembled WGS sequence"/>
</dbReference>
<dbReference type="EMBL" id="CAJNXB010002720">
    <property type="protein sequence ID" value="CAF3273316.1"/>
    <property type="molecule type" value="Genomic_DNA"/>
</dbReference>
<dbReference type="OrthoDB" id="2499658at2759"/>
<name>A0A817UZD8_9BILA</name>
<sequence length="577" mass="65419">MYENILLVLRDSCGDAQFKYWAQKHFTLVKIGDSNVVYSRGKVSRPVMIYEELYTKLHESHSRVGHHGRDKTWEEVKCQYSCTPYDAVMIFIKLCDACSNRQIFPKPPVGKPIISVSYLTRIQMDLIDMRSRPDGKFKWILHVKDHFTKFSWAYPLETKEAEPVAEKLLQQFYAFGAPHILQSDNGKEFVARIIKDMRKTCTDFVIINGRARHPQTQGLIERGNHTLEMGLGKWMKHNHTDCWASGLGPVVYSINTSIAKMTSKTPYEVVFGQASRSNFEMWKIISESGVEDEENLPDDFIEALTELHQCDTSNSDTSNSNDFGKNNQLHVIDANNQLLLRTPQSPASSCIPDTIIVANTLEKILEVISMNCSRSLFDLAYNALSQDVSNINNSENNPNLITNTPNSRHKTIRDEAEVNYLKSIAKKQKLYDDVVKQQKYELGDLVGLHIDRVDRTNTTPKILPCKVIFIHTSANNYAMYKLCTLKGILSVSYGVQDLLDLRNSDFADLRHVDATALPTIAFTQACKEYLSVGINPIAEACNCNGKCATKYCPCKAKRVKCCTKCHPKKKNTCENTL</sequence>
<dbReference type="EMBL" id="CAJOBP010014961">
    <property type="protein sequence ID" value="CAF4579317.1"/>
    <property type="molecule type" value="Genomic_DNA"/>
</dbReference>